<dbReference type="OrthoDB" id="3176438at2"/>
<reference evidence="7 8" key="1">
    <citation type="journal article" date="2013" name="Int. J. Syst. Evol. Microbiol.">
        <title>Tumebacillus flagellatus sp. nov., an alpha-amylase/pullulanase-producing bacterium isolated from cassava wastewater.</title>
        <authorList>
            <person name="Wang Q."/>
            <person name="Xie N."/>
            <person name="Qin Y."/>
            <person name="Shen N."/>
            <person name="Zhu J."/>
            <person name="Mi H."/>
            <person name="Huang R."/>
        </authorList>
    </citation>
    <scope>NUCLEOTIDE SEQUENCE [LARGE SCALE GENOMIC DNA]</scope>
    <source>
        <strain evidence="7 8">GST4</strain>
    </source>
</reference>
<organism evidence="7 8">
    <name type="scientific">Tumebacillus flagellatus</name>
    <dbReference type="NCBI Taxonomy" id="1157490"/>
    <lineage>
        <taxon>Bacteria</taxon>
        <taxon>Bacillati</taxon>
        <taxon>Bacillota</taxon>
        <taxon>Bacilli</taxon>
        <taxon>Bacillales</taxon>
        <taxon>Alicyclobacillaceae</taxon>
        <taxon>Tumebacillus</taxon>
    </lineage>
</organism>
<accession>A0A074MBE6</accession>
<dbReference type="AlphaFoldDB" id="A0A074MBE6"/>
<keyword evidence="5 6" id="KW-0472">Membrane</keyword>
<protein>
    <recommendedName>
        <fullName evidence="9">Holin</fullName>
    </recommendedName>
</protein>
<evidence type="ECO:0000256" key="6">
    <source>
        <dbReference type="SAM" id="Phobius"/>
    </source>
</evidence>
<name>A0A074MBE6_9BACL</name>
<feature type="transmembrane region" description="Helical" evidence="6">
    <location>
        <begin position="54"/>
        <end position="71"/>
    </location>
</feature>
<keyword evidence="2" id="KW-1003">Cell membrane</keyword>
<dbReference type="Pfam" id="PF03788">
    <property type="entry name" value="LrgA"/>
    <property type="match status" value="1"/>
</dbReference>
<feature type="transmembrane region" description="Helical" evidence="6">
    <location>
        <begin position="31"/>
        <end position="47"/>
    </location>
</feature>
<evidence type="ECO:0000313" key="7">
    <source>
        <dbReference type="EMBL" id="KEO83252.1"/>
    </source>
</evidence>
<evidence type="ECO:0000256" key="2">
    <source>
        <dbReference type="ARBA" id="ARBA00022475"/>
    </source>
</evidence>
<dbReference type="Proteomes" id="UP000027931">
    <property type="component" value="Unassembled WGS sequence"/>
</dbReference>
<keyword evidence="4 6" id="KW-1133">Transmembrane helix</keyword>
<dbReference type="InterPro" id="IPR005538">
    <property type="entry name" value="LrgA/CidA"/>
</dbReference>
<evidence type="ECO:0000256" key="5">
    <source>
        <dbReference type="ARBA" id="ARBA00023136"/>
    </source>
</evidence>
<evidence type="ECO:0000256" key="3">
    <source>
        <dbReference type="ARBA" id="ARBA00022692"/>
    </source>
</evidence>
<dbReference type="PANTHER" id="PTHR33931">
    <property type="entry name" value="HOLIN-LIKE PROTEIN CIDA-RELATED"/>
    <property type="match status" value="1"/>
</dbReference>
<sequence>MKVLRVVWQVLLLTVLNEAGGWVVQALQIPIPGSLIGLFLLFALLKSKVIRVEWVEAGATFLLAEMLLFFIPSSVQIVDFGAVVQKSGVQLLLVIVFSTATVMAVVGLVTEKIVRWKKGGRKWKQGTQSSV</sequence>
<dbReference type="NCBIfam" id="NF002460">
    <property type="entry name" value="PRK01658.1"/>
    <property type="match status" value="1"/>
</dbReference>
<keyword evidence="3 6" id="KW-0812">Transmembrane</keyword>
<comment type="caution">
    <text evidence="7">The sequence shown here is derived from an EMBL/GenBank/DDBJ whole genome shotgun (WGS) entry which is preliminary data.</text>
</comment>
<dbReference type="GO" id="GO:0005886">
    <property type="term" value="C:plasma membrane"/>
    <property type="evidence" value="ECO:0007669"/>
    <property type="project" value="UniProtKB-SubCell"/>
</dbReference>
<comment type="subcellular location">
    <subcellularLocation>
        <location evidence="1">Cell membrane</location>
        <topology evidence="1">Multi-pass membrane protein</topology>
    </subcellularLocation>
</comment>
<proteinExistence type="predicted"/>
<dbReference type="RefSeq" id="WP_038088001.1">
    <property type="nucleotide sequence ID" value="NZ_JMIR01000013.1"/>
</dbReference>
<dbReference type="PANTHER" id="PTHR33931:SF2">
    <property type="entry name" value="HOLIN-LIKE PROTEIN CIDA"/>
    <property type="match status" value="1"/>
</dbReference>
<evidence type="ECO:0000313" key="8">
    <source>
        <dbReference type="Proteomes" id="UP000027931"/>
    </source>
</evidence>
<evidence type="ECO:0000256" key="1">
    <source>
        <dbReference type="ARBA" id="ARBA00004651"/>
    </source>
</evidence>
<evidence type="ECO:0008006" key="9">
    <source>
        <dbReference type="Google" id="ProtNLM"/>
    </source>
</evidence>
<dbReference type="EMBL" id="JMIR01000013">
    <property type="protein sequence ID" value="KEO83252.1"/>
    <property type="molecule type" value="Genomic_DNA"/>
</dbReference>
<dbReference type="eggNOG" id="COG1380">
    <property type="taxonomic scope" value="Bacteria"/>
</dbReference>
<keyword evidence="8" id="KW-1185">Reference proteome</keyword>
<dbReference type="STRING" id="1157490.EL26_11215"/>
<evidence type="ECO:0000256" key="4">
    <source>
        <dbReference type="ARBA" id="ARBA00022989"/>
    </source>
</evidence>
<feature type="transmembrane region" description="Helical" evidence="6">
    <location>
        <begin position="91"/>
        <end position="114"/>
    </location>
</feature>
<gene>
    <name evidence="7" type="ORF">EL26_11215</name>
</gene>